<dbReference type="PROSITE" id="PS51257">
    <property type="entry name" value="PROKAR_LIPOPROTEIN"/>
    <property type="match status" value="1"/>
</dbReference>
<dbReference type="Gene3D" id="3.40.190.10">
    <property type="entry name" value="Periplasmic binding protein-like II"/>
    <property type="match status" value="2"/>
</dbReference>
<dbReference type="Proteomes" id="UP000539111">
    <property type="component" value="Unassembled WGS sequence"/>
</dbReference>
<dbReference type="InterPro" id="IPR015168">
    <property type="entry name" value="SsuA/THI5"/>
</dbReference>
<feature type="chain" id="PRO_5038517813" evidence="1">
    <location>
        <begin position="22"/>
        <end position="340"/>
    </location>
</feature>
<dbReference type="GO" id="GO:0009228">
    <property type="term" value="P:thiamine biosynthetic process"/>
    <property type="evidence" value="ECO:0007669"/>
    <property type="project" value="InterPro"/>
</dbReference>
<evidence type="ECO:0000256" key="1">
    <source>
        <dbReference type="SAM" id="SignalP"/>
    </source>
</evidence>
<dbReference type="InterPro" id="IPR027939">
    <property type="entry name" value="NMT1/THI5"/>
</dbReference>
<organism evidence="3 4">
    <name type="scientific">Spelaeicoccus albus</name>
    <dbReference type="NCBI Taxonomy" id="1280376"/>
    <lineage>
        <taxon>Bacteria</taxon>
        <taxon>Bacillati</taxon>
        <taxon>Actinomycetota</taxon>
        <taxon>Actinomycetes</taxon>
        <taxon>Micrococcales</taxon>
        <taxon>Brevibacteriaceae</taxon>
        <taxon>Spelaeicoccus</taxon>
    </lineage>
</organism>
<dbReference type="RefSeq" id="WP_218852326.1">
    <property type="nucleotide sequence ID" value="NZ_JACBZP010000001.1"/>
</dbReference>
<proteinExistence type="predicted"/>
<feature type="domain" description="SsuA/THI5-like" evidence="2">
    <location>
        <begin position="55"/>
        <end position="268"/>
    </location>
</feature>
<protein>
    <submittedName>
        <fullName evidence="3">NitT/TauT family transport system substrate-binding protein</fullName>
    </submittedName>
</protein>
<dbReference type="PANTHER" id="PTHR31528">
    <property type="entry name" value="4-AMINO-5-HYDROXYMETHYL-2-METHYLPYRIMIDINE PHOSPHATE SYNTHASE THI11-RELATED"/>
    <property type="match status" value="1"/>
</dbReference>
<dbReference type="Pfam" id="PF09084">
    <property type="entry name" value="NMT1"/>
    <property type="match status" value="1"/>
</dbReference>
<gene>
    <name evidence="3" type="ORF">BJY26_001645</name>
</gene>
<reference evidence="3 4" key="1">
    <citation type="submission" date="2020-07" db="EMBL/GenBank/DDBJ databases">
        <title>Sequencing the genomes of 1000 actinobacteria strains.</title>
        <authorList>
            <person name="Klenk H.-P."/>
        </authorList>
    </citation>
    <scope>NUCLEOTIDE SEQUENCE [LARGE SCALE GENOMIC DNA]</scope>
    <source>
        <strain evidence="3 4">DSM 26341</strain>
    </source>
</reference>
<feature type="signal peptide" evidence="1">
    <location>
        <begin position="1"/>
        <end position="21"/>
    </location>
</feature>
<sequence length="340" mass="35966">MNTISRRLMLLAAATGPFTLAACSNSPAGRKENSPTGGTTGGHSSVTVGLTYTPNIQFAPFYAAKSLGYYSDAGLDVTLRHHGASESEFGALSSGAEDFINAGGDEIMQARAAGTPVVDIATLYAKYPVALIVPADSPIKKAADMKGRTIGTPGPYGETYFALLAMLRQAGLSKKDVTVKYIGFTQQAALAGHKVDGVMGFVNNDAVQFKLAGIRTRSIGPDGSGQLPLVGLGIGAMEKTLKQRPRQARRFVLATLKGVDFMTRHPTKTVDLSAKFVPTMTDEKAKSDALATLRATIPLVRGTTGHNDPSEWRDMAAFMHKAGLVKHPVKASDAYSNDFV</sequence>
<name>A0A7Z0AAB1_9MICO</name>
<dbReference type="AlphaFoldDB" id="A0A7Z0AAB1"/>
<accession>A0A7Z0AAB1</accession>
<evidence type="ECO:0000259" key="2">
    <source>
        <dbReference type="Pfam" id="PF09084"/>
    </source>
</evidence>
<dbReference type="EMBL" id="JACBZP010000001">
    <property type="protein sequence ID" value="NYI67339.1"/>
    <property type="molecule type" value="Genomic_DNA"/>
</dbReference>
<evidence type="ECO:0000313" key="4">
    <source>
        <dbReference type="Proteomes" id="UP000539111"/>
    </source>
</evidence>
<comment type="caution">
    <text evidence="3">The sequence shown here is derived from an EMBL/GenBank/DDBJ whole genome shotgun (WGS) entry which is preliminary data.</text>
</comment>
<dbReference type="SUPFAM" id="SSF53850">
    <property type="entry name" value="Periplasmic binding protein-like II"/>
    <property type="match status" value="1"/>
</dbReference>
<keyword evidence="1" id="KW-0732">Signal</keyword>
<dbReference type="PANTHER" id="PTHR31528:SF15">
    <property type="entry name" value="RIBOFLAVIN-BINDING PROTEIN RIBY"/>
    <property type="match status" value="1"/>
</dbReference>
<keyword evidence="4" id="KW-1185">Reference proteome</keyword>
<evidence type="ECO:0000313" key="3">
    <source>
        <dbReference type="EMBL" id="NYI67339.1"/>
    </source>
</evidence>